<evidence type="ECO:0000313" key="1">
    <source>
        <dbReference type="EMBL" id="AZL66388.1"/>
    </source>
</evidence>
<reference evidence="1 2" key="1">
    <citation type="submission" date="2018-12" db="EMBL/GenBank/DDBJ databases">
        <authorList>
            <person name="Li S."/>
            <person name="Yang R."/>
            <person name="Chen G."/>
            <person name="Zou L."/>
            <person name="Zhang C."/>
            <person name="Chen Y."/>
            <person name="Liu Z."/>
            <person name="Li Y."/>
            <person name="Yan Y."/>
            <person name="Huang M."/>
            <person name="Chen T."/>
        </authorList>
    </citation>
    <scope>NUCLEOTIDE SEQUENCE [LARGE SCALE GENOMIC DNA]</scope>
    <source>
        <strain evidence="1 2">1257</strain>
    </source>
</reference>
<name>A0A3Q8TXG5_9PSED</name>
<organism evidence="1 2">
    <name type="scientific">Pseudomonas entomophila</name>
    <dbReference type="NCBI Taxonomy" id="312306"/>
    <lineage>
        <taxon>Bacteria</taxon>
        <taxon>Pseudomonadati</taxon>
        <taxon>Pseudomonadota</taxon>
        <taxon>Gammaproteobacteria</taxon>
        <taxon>Pseudomonadales</taxon>
        <taxon>Pseudomonadaceae</taxon>
        <taxon>Pseudomonas</taxon>
    </lineage>
</organism>
<dbReference type="KEGG" id="pory:EJA05_00970"/>
<dbReference type="EMBL" id="CP034338">
    <property type="protein sequence ID" value="AZL66388.1"/>
    <property type="molecule type" value="Genomic_DNA"/>
</dbReference>
<dbReference type="Proteomes" id="UP000268230">
    <property type="component" value="Chromosome"/>
</dbReference>
<dbReference type="AlphaFoldDB" id="A0A3Q8TXG5"/>
<proteinExistence type="predicted"/>
<evidence type="ECO:0000313" key="2">
    <source>
        <dbReference type="Proteomes" id="UP000268230"/>
    </source>
</evidence>
<sequence>MLATIHVGAALAANTGVAGAIHRVACFVAEAAPTGEAARHHS</sequence>
<protein>
    <submittedName>
        <fullName evidence="1">Diguanylate cyclase</fullName>
    </submittedName>
</protein>
<gene>
    <name evidence="1" type="ORF">EJA05_00970</name>
</gene>
<accession>A0A3Q8TXG5</accession>